<evidence type="ECO:0000256" key="5">
    <source>
        <dbReference type="ARBA" id="ARBA00022822"/>
    </source>
</evidence>
<dbReference type="Gene3D" id="3.20.20.70">
    <property type="entry name" value="Aldolase class I"/>
    <property type="match status" value="1"/>
</dbReference>
<comment type="caution">
    <text evidence="11">The sequence shown here is derived from an EMBL/GenBank/DDBJ whole genome shotgun (WGS) entry which is preliminary data.</text>
</comment>
<dbReference type="GO" id="GO:0004834">
    <property type="term" value="F:tryptophan synthase activity"/>
    <property type="evidence" value="ECO:0007669"/>
    <property type="project" value="UniProtKB-UniRule"/>
</dbReference>
<dbReference type="EMBL" id="PUFN01000006">
    <property type="protein sequence ID" value="TDG74231.1"/>
    <property type="molecule type" value="Genomic_DNA"/>
</dbReference>
<name>A0A4R5NIH3_9LACO</name>
<evidence type="ECO:0000256" key="3">
    <source>
        <dbReference type="ARBA" id="ARBA00011270"/>
    </source>
</evidence>
<organism evidence="11 12">
    <name type="scientific">Companilactobacillus farciminis</name>
    <dbReference type="NCBI Taxonomy" id="1612"/>
    <lineage>
        <taxon>Bacteria</taxon>
        <taxon>Bacillati</taxon>
        <taxon>Bacillota</taxon>
        <taxon>Bacilli</taxon>
        <taxon>Lactobacillales</taxon>
        <taxon>Lactobacillaceae</taxon>
        <taxon>Companilactobacillus</taxon>
    </lineage>
</organism>
<keyword evidence="6 9" id="KW-0057">Aromatic amino acid biosynthesis</keyword>
<comment type="function">
    <text evidence="1 9">The alpha subunit is responsible for the aldol cleavage of indoleglycerol phosphate to indole and glyceraldehyde 3-phosphate.</text>
</comment>
<keyword evidence="12" id="KW-1185">Reference proteome</keyword>
<dbReference type="Proteomes" id="UP000295257">
    <property type="component" value="Unassembled WGS sequence"/>
</dbReference>
<dbReference type="InterPro" id="IPR013785">
    <property type="entry name" value="Aldolase_TIM"/>
</dbReference>
<comment type="subunit">
    <text evidence="3 9">Tetramer of two alpha and two beta chains.</text>
</comment>
<evidence type="ECO:0000256" key="7">
    <source>
        <dbReference type="ARBA" id="ARBA00023239"/>
    </source>
</evidence>
<gene>
    <name evidence="9" type="primary">trpA</name>
    <name evidence="11" type="ORF">C5L30_002176</name>
</gene>
<dbReference type="PANTHER" id="PTHR43406:SF1">
    <property type="entry name" value="TRYPTOPHAN SYNTHASE ALPHA CHAIN, CHLOROPLASTIC"/>
    <property type="match status" value="1"/>
</dbReference>
<sequence>MTNLTKVFQNNKAFIPFVVADDPDFDTTVESILTLAKNGADIVELGIPFSDPVADGPVIQAADLRAFSAGVNTETVFEIVEKVRESSSVPLVFLTYANIPFKYGYDKFCRRCQELDVSGLVIPDLPLEEQAEIKSYADEYDIALIPLIAPTSADRIEKIARNATGFIYVVSSLGVTGIRDEIAIQNLSETIDRIHKVTDVPAAIGFGIHSPEQARKLSEIADGVIIGSAVVKIISEGGIDVQNQLAQYSQSIRENLFE</sequence>
<comment type="catalytic activity">
    <reaction evidence="8 9">
        <text>(1S,2R)-1-C-(indol-3-yl)glycerol 3-phosphate + L-serine = D-glyceraldehyde 3-phosphate + L-tryptophan + H2O</text>
        <dbReference type="Rhea" id="RHEA:10532"/>
        <dbReference type="ChEBI" id="CHEBI:15377"/>
        <dbReference type="ChEBI" id="CHEBI:33384"/>
        <dbReference type="ChEBI" id="CHEBI:57912"/>
        <dbReference type="ChEBI" id="CHEBI:58866"/>
        <dbReference type="ChEBI" id="CHEBI:59776"/>
        <dbReference type="EC" id="4.2.1.20"/>
    </reaction>
</comment>
<feature type="active site" description="Proton acceptor" evidence="9">
    <location>
        <position position="44"/>
    </location>
</feature>
<dbReference type="InterPro" id="IPR002028">
    <property type="entry name" value="Trp_synthase_suA"/>
</dbReference>
<dbReference type="Pfam" id="PF00290">
    <property type="entry name" value="Trp_syntA"/>
    <property type="match status" value="1"/>
</dbReference>
<reference evidence="11 12" key="1">
    <citation type="journal article" date="2019" name="Appl. Microbiol. Biotechnol.">
        <title>Uncovering carbohydrate metabolism through a genotype-phenotype association study of 56 lactic acid bacteria genomes.</title>
        <authorList>
            <person name="Buron-Moles G."/>
            <person name="Chailyan A."/>
            <person name="Dolejs I."/>
            <person name="Forster J."/>
            <person name="Miks M.H."/>
        </authorList>
    </citation>
    <scope>NUCLEOTIDE SEQUENCE [LARGE SCALE GENOMIC DNA]</scope>
    <source>
        <strain evidence="11 12">ATCC 29644</strain>
    </source>
</reference>
<feature type="active site" description="Proton acceptor" evidence="9">
    <location>
        <position position="55"/>
    </location>
</feature>
<keyword evidence="4 9" id="KW-0028">Amino-acid biosynthesis</keyword>
<evidence type="ECO:0000256" key="10">
    <source>
        <dbReference type="RuleBase" id="RU003662"/>
    </source>
</evidence>
<evidence type="ECO:0000313" key="11">
    <source>
        <dbReference type="EMBL" id="TDG74231.1"/>
    </source>
</evidence>
<evidence type="ECO:0000256" key="4">
    <source>
        <dbReference type="ARBA" id="ARBA00022605"/>
    </source>
</evidence>
<dbReference type="GO" id="GO:0005829">
    <property type="term" value="C:cytosol"/>
    <property type="evidence" value="ECO:0007669"/>
    <property type="project" value="TreeGrafter"/>
</dbReference>
<proteinExistence type="inferred from homology"/>
<dbReference type="NCBIfam" id="TIGR00262">
    <property type="entry name" value="trpA"/>
    <property type="match status" value="1"/>
</dbReference>
<protein>
    <recommendedName>
        <fullName evidence="9">Tryptophan synthase alpha chain</fullName>
        <ecNumber evidence="9">4.2.1.20</ecNumber>
    </recommendedName>
</protein>
<dbReference type="AlphaFoldDB" id="A0A4R5NIH3"/>
<evidence type="ECO:0000256" key="6">
    <source>
        <dbReference type="ARBA" id="ARBA00023141"/>
    </source>
</evidence>
<dbReference type="SUPFAM" id="SSF51366">
    <property type="entry name" value="Ribulose-phoshate binding barrel"/>
    <property type="match status" value="1"/>
</dbReference>
<dbReference type="PANTHER" id="PTHR43406">
    <property type="entry name" value="TRYPTOPHAN SYNTHASE, ALPHA CHAIN"/>
    <property type="match status" value="1"/>
</dbReference>
<dbReference type="InterPro" id="IPR011060">
    <property type="entry name" value="RibuloseP-bd_barrel"/>
</dbReference>
<dbReference type="FunFam" id="3.20.20.70:FF:000037">
    <property type="entry name" value="Tryptophan synthase alpha chain"/>
    <property type="match status" value="1"/>
</dbReference>
<comment type="similarity">
    <text evidence="9 10">Belongs to the TrpA family.</text>
</comment>
<keyword evidence="7 9" id="KW-0456">Lyase</keyword>
<comment type="pathway">
    <text evidence="2 9">Amino-acid biosynthesis; L-tryptophan biosynthesis; L-tryptophan from chorismate: step 5/5.</text>
</comment>
<evidence type="ECO:0000313" key="12">
    <source>
        <dbReference type="Proteomes" id="UP000295257"/>
    </source>
</evidence>
<evidence type="ECO:0000256" key="1">
    <source>
        <dbReference type="ARBA" id="ARBA00003365"/>
    </source>
</evidence>
<dbReference type="UniPathway" id="UPA00035">
    <property type="reaction ID" value="UER00044"/>
</dbReference>
<dbReference type="EC" id="4.2.1.20" evidence="9"/>
<dbReference type="PROSITE" id="PS00167">
    <property type="entry name" value="TRP_SYNTHASE_ALPHA"/>
    <property type="match status" value="1"/>
</dbReference>
<dbReference type="OrthoDB" id="9804578at2"/>
<dbReference type="HAMAP" id="MF_00131">
    <property type="entry name" value="Trp_synth_alpha"/>
    <property type="match status" value="1"/>
</dbReference>
<keyword evidence="5 9" id="KW-0822">Tryptophan biosynthesis</keyword>
<evidence type="ECO:0000256" key="9">
    <source>
        <dbReference type="HAMAP-Rule" id="MF_00131"/>
    </source>
</evidence>
<dbReference type="CDD" id="cd04724">
    <property type="entry name" value="Tryptophan_synthase_alpha"/>
    <property type="match status" value="1"/>
</dbReference>
<dbReference type="InterPro" id="IPR018204">
    <property type="entry name" value="Trp_synthase_alpha_AS"/>
</dbReference>
<evidence type="ECO:0000256" key="8">
    <source>
        <dbReference type="ARBA" id="ARBA00049047"/>
    </source>
</evidence>
<evidence type="ECO:0000256" key="2">
    <source>
        <dbReference type="ARBA" id="ARBA00004733"/>
    </source>
</evidence>
<dbReference type="RefSeq" id="WP_010018573.1">
    <property type="nucleotide sequence ID" value="NZ_PUFN01000006.1"/>
</dbReference>
<accession>A0A4R5NIH3</accession>